<feature type="transmembrane region" description="Helical" evidence="1">
    <location>
        <begin position="61"/>
        <end position="81"/>
    </location>
</feature>
<gene>
    <name evidence="2" type="ORF">SAMN05192539_10549</name>
</gene>
<evidence type="ECO:0000313" key="3">
    <source>
        <dbReference type="Proteomes" id="UP000198866"/>
    </source>
</evidence>
<feature type="transmembrane region" description="Helical" evidence="1">
    <location>
        <begin position="6"/>
        <end position="22"/>
    </location>
</feature>
<organism evidence="2 3">
    <name type="scientific">Paraburkholderia diazotrophica</name>
    <dbReference type="NCBI Taxonomy" id="667676"/>
    <lineage>
        <taxon>Bacteria</taxon>
        <taxon>Pseudomonadati</taxon>
        <taxon>Pseudomonadota</taxon>
        <taxon>Betaproteobacteria</taxon>
        <taxon>Burkholderiales</taxon>
        <taxon>Burkholderiaceae</taxon>
        <taxon>Paraburkholderia</taxon>
    </lineage>
</organism>
<evidence type="ECO:0000256" key="1">
    <source>
        <dbReference type="SAM" id="Phobius"/>
    </source>
</evidence>
<keyword evidence="1" id="KW-0812">Transmembrane</keyword>
<protein>
    <recommendedName>
        <fullName evidence="4">Transglycosylase associated protein</fullName>
    </recommendedName>
</protein>
<sequence length="84" mass="8911">MGWPGLILLGAVVGLVSWWLHPLRRASRVSLWVALLVGVAGAAIAHMAGNVVQLFHDGDTLEWPVCTAFALVAVAVTVGLLSRR</sequence>
<name>A0A1H7EMB7_9BURK</name>
<evidence type="ECO:0008006" key="4">
    <source>
        <dbReference type="Google" id="ProtNLM"/>
    </source>
</evidence>
<accession>A0A1H7EMB7</accession>
<keyword evidence="1" id="KW-0472">Membrane</keyword>
<dbReference type="RefSeq" id="WP_087732435.1">
    <property type="nucleotide sequence ID" value="NZ_FNYE01000054.1"/>
</dbReference>
<dbReference type="EMBL" id="FNYE01000054">
    <property type="protein sequence ID" value="SEK11835.1"/>
    <property type="molecule type" value="Genomic_DNA"/>
</dbReference>
<evidence type="ECO:0000313" key="2">
    <source>
        <dbReference type="EMBL" id="SEK11835.1"/>
    </source>
</evidence>
<proteinExistence type="predicted"/>
<keyword evidence="1" id="KW-1133">Transmembrane helix</keyword>
<feature type="transmembrane region" description="Helical" evidence="1">
    <location>
        <begin position="29"/>
        <end position="49"/>
    </location>
</feature>
<reference evidence="3" key="1">
    <citation type="submission" date="2016-10" db="EMBL/GenBank/DDBJ databases">
        <authorList>
            <person name="Varghese N."/>
            <person name="Submissions S."/>
        </authorList>
    </citation>
    <scope>NUCLEOTIDE SEQUENCE [LARGE SCALE GENOMIC DNA]</scope>
    <source>
        <strain evidence="3">LMG 26031</strain>
    </source>
</reference>
<keyword evidence="3" id="KW-1185">Reference proteome</keyword>
<dbReference type="Proteomes" id="UP000198866">
    <property type="component" value="Unassembled WGS sequence"/>
</dbReference>
<dbReference type="STRING" id="667676.SAMN05192539_10549"/>
<dbReference type="AlphaFoldDB" id="A0A1H7EMB7"/>